<reference evidence="1" key="1">
    <citation type="submission" date="2007-04" db="EMBL/GenBank/DDBJ databases">
        <title>Complete sequence of chromosome of Rhodobacter sphaeroides ATCC 17025.</title>
        <authorList>
            <consortium name="US DOE Joint Genome Institute"/>
            <person name="Copeland A."/>
            <person name="Lucas S."/>
            <person name="Lapidus A."/>
            <person name="Barry K."/>
            <person name="Detter J.C."/>
            <person name="Glavina del Rio T."/>
            <person name="Hammon N."/>
            <person name="Israni S."/>
            <person name="Dalin E."/>
            <person name="Tice H."/>
            <person name="Pitluck S."/>
            <person name="Chertkov O."/>
            <person name="Brettin T."/>
            <person name="Bruce D."/>
            <person name="Han C."/>
            <person name="Schmutz J."/>
            <person name="Larimer F."/>
            <person name="Land M."/>
            <person name="Hauser L."/>
            <person name="Kyrpides N."/>
            <person name="Kim E."/>
            <person name="Richardson P."/>
            <person name="Mackenzie C."/>
            <person name="Choudhary M."/>
            <person name="Donohue T.J."/>
            <person name="Kaplan S."/>
        </authorList>
    </citation>
    <scope>NUCLEOTIDE SEQUENCE [LARGE SCALE GENOMIC DNA]</scope>
    <source>
        <strain evidence="1">ATCC 17025</strain>
    </source>
</reference>
<sequence length="85" mass="8851">MLQCGKKLNAAAEARIRLCGLPDLDLSAAFAAAAPRRAAAMPLTIACGAVPLPRGVRNTSLGCGGLQDFDGDDPPFYSLKNARNH</sequence>
<dbReference type="AlphaFoldDB" id="A4WU03"/>
<gene>
    <name evidence="1" type="ordered locus">Rsph17025_1976</name>
</gene>
<dbReference type="HOGENOM" id="CLU_2510544_0_0_5"/>
<evidence type="ECO:0000313" key="1">
    <source>
        <dbReference type="EMBL" id="ABP70867.1"/>
    </source>
</evidence>
<dbReference type="EMBL" id="CP000661">
    <property type="protein sequence ID" value="ABP70867.1"/>
    <property type="molecule type" value="Genomic_DNA"/>
</dbReference>
<organism evidence="1">
    <name type="scientific">Cereibacter sphaeroides (strain ATCC 17025 / ATH 2.4.3)</name>
    <name type="common">Rhodobacter sphaeroides</name>
    <dbReference type="NCBI Taxonomy" id="349102"/>
    <lineage>
        <taxon>Bacteria</taxon>
        <taxon>Pseudomonadati</taxon>
        <taxon>Pseudomonadota</taxon>
        <taxon>Alphaproteobacteria</taxon>
        <taxon>Rhodobacterales</taxon>
        <taxon>Paracoccaceae</taxon>
        <taxon>Cereibacter</taxon>
    </lineage>
</organism>
<accession>A4WU03</accession>
<protein>
    <submittedName>
        <fullName evidence="1">Uncharacterized protein</fullName>
    </submittedName>
</protein>
<proteinExistence type="predicted"/>
<dbReference type="KEGG" id="rsq:Rsph17025_1976"/>
<dbReference type="STRING" id="349102.Rsph17025_1976"/>
<name>A4WU03_CERS5</name>